<dbReference type="Proteomes" id="UP000290204">
    <property type="component" value="Unassembled WGS sequence"/>
</dbReference>
<proteinExistence type="predicted"/>
<evidence type="ECO:0000313" key="2">
    <source>
        <dbReference type="Proteomes" id="UP000290204"/>
    </source>
</evidence>
<name>A0A4Q1CFC7_9BACT</name>
<dbReference type="EMBL" id="SDHW01000006">
    <property type="protein sequence ID" value="RXK58489.1"/>
    <property type="molecule type" value="Genomic_DNA"/>
</dbReference>
<reference evidence="1 2" key="1">
    <citation type="submission" date="2019-01" db="EMBL/GenBank/DDBJ databases">
        <title>Lacibacter sp. strain TTM-7.</title>
        <authorList>
            <person name="Chen W.-M."/>
        </authorList>
    </citation>
    <scope>NUCLEOTIDE SEQUENCE [LARGE SCALE GENOMIC DNA]</scope>
    <source>
        <strain evidence="1 2">TTM-7</strain>
    </source>
</reference>
<comment type="caution">
    <text evidence="1">The sequence shown here is derived from an EMBL/GenBank/DDBJ whole genome shotgun (WGS) entry which is preliminary data.</text>
</comment>
<gene>
    <name evidence="1" type="ORF">ESA94_17790</name>
</gene>
<evidence type="ECO:0000313" key="1">
    <source>
        <dbReference type="EMBL" id="RXK58489.1"/>
    </source>
</evidence>
<dbReference type="AlphaFoldDB" id="A0A4Q1CFC7"/>
<dbReference type="PROSITE" id="PS51257">
    <property type="entry name" value="PROKAR_LIPOPROTEIN"/>
    <property type="match status" value="1"/>
</dbReference>
<organism evidence="1 2">
    <name type="scientific">Lacibacter luteus</name>
    <dbReference type="NCBI Taxonomy" id="2508719"/>
    <lineage>
        <taxon>Bacteria</taxon>
        <taxon>Pseudomonadati</taxon>
        <taxon>Bacteroidota</taxon>
        <taxon>Chitinophagia</taxon>
        <taxon>Chitinophagales</taxon>
        <taxon>Chitinophagaceae</taxon>
        <taxon>Lacibacter</taxon>
    </lineage>
</organism>
<dbReference type="RefSeq" id="WP_129132290.1">
    <property type="nucleotide sequence ID" value="NZ_SDHW01000006.1"/>
</dbReference>
<accession>A0A4Q1CFC7</accession>
<keyword evidence="2" id="KW-1185">Reference proteome</keyword>
<evidence type="ECO:0008006" key="3">
    <source>
        <dbReference type="Google" id="ProtNLM"/>
    </source>
</evidence>
<sequence>MNRLLAVFMIALSACGKRIGYEIKDTDTKYTFRTNYLEIGDHSRVTITSIAFWDDTIIWKGIKVAPQKDTFYYERLEDFYGLDTLETYQKYKAKHWYIKRVYDFSPW</sequence>
<protein>
    <recommendedName>
        <fullName evidence="3">Lipoprotein</fullName>
    </recommendedName>
</protein>